<dbReference type="Gene3D" id="1.20.5.620">
    <property type="entry name" value="F1F0 ATP synthase subunit B, membrane domain"/>
    <property type="match status" value="1"/>
</dbReference>
<accession>A0A6J5XQI3</accession>
<name>A0A6J5XQI3_PRUAR</name>
<feature type="region of interest" description="Disordered" evidence="1">
    <location>
        <begin position="25"/>
        <end position="51"/>
    </location>
</feature>
<feature type="compositionally biased region" description="Basic and acidic residues" evidence="1">
    <location>
        <begin position="37"/>
        <end position="47"/>
    </location>
</feature>
<proteinExistence type="predicted"/>
<dbReference type="AlphaFoldDB" id="A0A6J5XQI3"/>
<sequence length="139" mass="15259">MGIMMKMLLEHKALGRSAVVKHGRSLKAGKSPVPNEKLSEVEKERGEGGIPPLLTAEQEAQHIVNAARRATMGLLDYCEVDRALLRPCLSLRHQAPKHPERVKTLGSALRWSRWWKVCLKRNGIGVLAAAICLIGLPAA</sequence>
<reference evidence="3" key="1">
    <citation type="journal article" date="2020" name="Genome Biol.">
        <title>Gamete binning: chromosome-level and haplotype-resolved genome assembly enabled by high-throughput single-cell sequencing of gamete genomes.</title>
        <authorList>
            <person name="Campoy J.A."/>
            <person name="Sun H."/>
            <person name="Goel M."/>
            <person name="Jiao W.-B."/>
            <person name="Folz-Donahue K."/>
            <person name="Wang N."/>
            <person name="Rubio M."/>
            <person name="Liu C."/>
            <person name="Kukat C."/>
            <person name="Ruiz D."/>
            <person name="Huettel B."/>
            <person name="Schneeberger K."/>
        </authorList>
    </citation>
    <scope>NUCLEOTIDE SEQUENCE [LARGE SCALE GENOMIC DNA]</scope>
    <source>
        <strain evidence="3">cv. Rojo Pasion</strain>
    </source>
</reference>
<protein>
    <submittedName>
        <fullName evidence="2">Uncharacterized protein</fullName>
    </submittedName>
</protein>
<dbReference type="Proteomes" id="UP000507245">
    <property type="component" value="Unassembled WGS sequence"/>
</dbReference>
<keyword evidence="3" id="KW-1185">Reference proteome</keyword>
<evidence type="ECO:0000313" key="2">
    <source>
        <dbReference type="EMBL" id="CAB4316166.1"/>
    </source>
</evidence>
<dbReference type="OrthoDB" id="10530458at2759"/>
<evidence type="ECO:0000313" key="3">
    <source>
        <dbReference type="Proteomes" id="UP000507245"/>
    </source>
</evidence>
<dbReference type="EMBL" id="CAEKKB010000007">
    <property type="protein sequence ID" value="CAB4316166.1"/>
    <property type="molecule type" value="Genomic_DNA"/>
</dbReference>
<gene>
    <name evidence="2" type="ORF">ORAREDHAP_LOCUS41071</name>
</gene>
<evidence type="ECO:0000256" key="1">
    <source>
        <dbReference type="SAM" id="MobiDB-lite"/>
    </source>
</evidence>
<organism evidence="2 3">
    <name type="scientific">Prunus armeniaca</name>
    <name type="common">Apricot</name>
    <name type="synonym">Armeniaca vulgaris</name>
    <dbReference type="NCBI Taxonomy" id="36596"/>
    <lineage>
        <taxon>Eukaryota</taxon>
        <taxon>Viridiplantae</taxon>
        <taxon>Streptophyta</taxon>
        <taxon>Embryophyta</taxon>
        <taxon>Tracheophyta</taxon>
        <taxon>Spermatophyta</taxon>
        <taxon>Magnoliopsida</taxon>
        <taxon>eudicotyledons</taxon>
        <taxon>Gunneridae</taxon>
        <taxon>Pentapetalae</taxon>
        <taxon>rosids</taxon>
        <taxon>fabids</taxon>
        <taxon>Rosales</taxon>
        <taxon>Rosaceae</taxon>
        <taxon>Amygdaloideae</taxon>
        <taxon>Amygdaleae</taxon>
        <taxon>Prunus</taxon>
    </lineage>
</organism>